<dbReference type="Proteomes" id="UP001276300">
    <property type="component" value="Unassembled WGS sequence"/>
</dbReference>
<reference evidence="2" key="1">
    <citation type="journal article" date="2023" name="J Glob Antimicrob Resist">
        <title>Emergence of NDM-1 and KPC-3 carbapenemases in Kluyvera cryocrescens: Investigating genetic heterogeneity and acquisition routes of blaNDM-1 in Enterobacterales species in Portugal.</title>
        <authorList>
            <person name="Loiodice M."/>
            <person name="Ribeiro M."/>
            <person name="Peixe L."/>
            <person name="Novais A."/>
        </authorList>
    </citation>
    <scope>NUCLEOTIDE SEQUENCE</scope>
    <source>
        <strain evidence="2">K629</strain>
    </source>
</reference>
<feature type="region of interest" description="Disordered" evidence="1">
    <location>
        <begin position="26"/>
        <end position="45"/>
    </location>
</feature>
<evidence type="ECO:0000313" key="3">
    <source>
        <dbReference type="Proteomes" id="UP001276300"/>
    </source>
</evidence>
<dbReference type="AlphaFoldDB" id="A0AAW9C668"/>
<gene>
    <name evidence="2" type="ORF">QWU01_05835</name>
</gene>
<protein>
    <submittedName>
        <fullName evidence="2">Uncharacterized protein</fullName>
    </submittedName>
</protein>
<proteinExistence type="predicted"/>
<organism evidence="2 3">
    <name type="scientific">Kluyvera cryocrescens</name>
    <name type="common">Kluyvera citrophila</name>
    <dbReference type="NCBI Taxonomy" id="580"/>
    <lineage>
        <taxon>Bacteria</taxon>
        <taxon>Pseudomonadati</taxon>
        <taxon>Pseudomonadota</taxon>
        <taxon>Gammaproteobacteria</taxon>
        <taxon>Enterobacterales</taxon>
        <taxon>Enterobacteriaceae</taxon>
        <taxon>Kluyvera</taxon>
    </lineage>
</organism>
<evidence type="ECO:0000313" key="2">
    <source>
        <dbReference type="EMBL" id="MDW3776332.1"/>
    </source>
</evidence>
<sequence>MIDAFLQPYGEMGKTIAEMCIERAGGEDHNDVIRQRPSPPCFSTH</sequence>
<dbReference type="EMBL" id="JAUEQX010000005">
    <property type="protein sequence ID" value="MDW3776332.1"/>
    <property type="molecule type" value="Genomic_DNA"/>
</dbReference>
<evidence type="ECO:0000256" key="1">
    <source>
        <dbReference type="SAM" id="MobiDB-lite"/>
    </source>
</evidence>
<comment type="caution">
    <text evidence="2">The sequence shown here is derived from an EMBL/GenBank/DDBJ whole genome shotgun (WGS) entry which is preliminary data.</text>
</comment>
<name>A0AAW9C668_KLUCR</name>
<accession>A0AAW9C668</accession>